<dbReference type="Proteomes" id="UP000708208">
    <property type="component" value="Unassembled WGS sequence"/>
</dbReference>
<keyword evidence="3" id="KW-0808">Transferase</keyword>
<keyword evidence="7" id="KW-1185">Reference proteome</keyword>
<dbReference type="EC" id="2.3.1.51" evidence="2"/>
<dbReference type="EMBL" id="CAJVCH010099219">
    <property type="protein sequence ID" value="CAG7723451.1"/>
    <property type="molecule type" value="Genomic_DNA"/>
</dbReference>
<reference evidence="6" key="1">
    <citation type="submission" date="2021-06" db="EMBL/GenBank/DDBJ databases">
        <authorList>
            <person name="Hodson N. C."/>
            <person name="Mongue J. A."/>
            <person name="Jaron S. K."/>
        </authorList>
    </citation>
    <scope>NUCLEOTIDE SEQUENCE</scope>
</reference>
<name>A0A8J2P2U4_9HEXA</name>
<dbReference type="PANTHER" id="PTHR10434:SF11">
    <property type="entry name" value="1-ACYL-SN-GLYCEROL-3-PHOSPHATE ACYLTRANSFERASE"/>
    <property type="match status" value="1"/>
</dbReference>
<evidence type="ECO:0000256" key="3">
    <source>
        <dbReference type="ARBA" id="ARBA00022679"/>
    </source>
</evidence>
<comment type="caution">
    <text evidence="6">The sequence shown here is derived from an EMBL/GenBank/DDBJ whole genome shotgun (WGS) entry which is preliminary data.</text>
</comment>
<dbReference type="GO" id="GO:0006654">
    <property type="term" value="P:phosphatidic acid biosynthetic process"/>
    <property type="evidence" value="ECO:0007669"/>
    <property type="project" value="TreeGrafter"/>
</dbReference>
<organism evidence="6 7">
    <name type="scientific">Allacma fusca</name>
    <dbReference type="NCBI Taxonomy" id="39272"/>
    <lineage>
        <taxon>Eukaryota</taxon>
        <taxon>Metazoa</taxon>
        <taxon>Ecdysozoa</taxon>
        <taxon>Arthropoda</taxon>
        <taxon>Hexapoda</taxon>
        <taxon>Collembola</taxon>
        <taxon>Symphypleona</taxon>
        <taxon>Sminthuridae</taxon>
        <taxon>Allacma</taxon>
    </lineage>
</organism>
<dbReference type="PANTHER" id="PTHR10434">
    <property type="entry name" value="1-ACYL-SN-GLYCEROL-3-PHOSPHATE ACYLTRANSFERASE"/>
    <property type="match status" value="1"/>
</dbReference>
<protein>
    <recommendedName>
        <fullName evidence="2">1-acylglycerol-3-phosphate O-acyltransferase</fullName>
        <ecNumber evidence="2">2.3.1.51</ecNumber>
    </recommendedName>
</protein>
<feature type="domain" description="Phospholipid/glycerol acyltransferase" evidence="5">
    <location>
        <begin position="7"/>
        <end position="45"/>
    </location>
</feature>
<dbReference type="OrthoDB" id="202234at2759"/>
<evidence type="ECO:0000313" key="6">
    <source>
        <dbReference type="EMBL" id="CAG7723451.1"/>
    </source>
</evidence>
<evidence type="ECO:0000256" key="4">
    <source>
        <dbReference type="ARBA" id="ARBA00023315"/>
    </source>
</evidence>
<dbReference type="AlphaFoldDB" id="A0A8J2P2U4"/>
<evidence type="ECO:0000256" key="2">
    <source>
        <dbReference type="ARBA" id="ARBA00013211"/>
    </source>
</evidence>
<gene>
    <name evidence="6" type="ORF">AFUS01_LOCUS12539</name>
</gene>
<dbReference type="Pfam" id="PF01553">
    <property type="entry name" value="Acyltransferase"/>
    <property type="match status" value="1"/>
</dbReference>
<accession>A0A8J2P2U4</accession>
<sequence length="104" mass="11735">MCNSIKLLIFPEATRTKEKTLKQFKKGAFFIAIQNKLPIVPVVFSPYSFVNDETKIFNSGKMIVNILPPIEMDRFGVEDVGKLAGMVQDLMSAEFHRLGQLVSK</sequence>
<evidence type="ECO:0000256" key="1">
    <source>
        <dbReference type="ARBA" id="ARBA00004728"/>
    </source>
</evidence>
<evidence type="ECO:0000259" key="5">
    <source>
        <dbReference type="Pfam" id="PF01553"/>
    </source>
</evidence>
<dbReference type="GO" id="GO:0003841">
    <property type="term" value="F:1-acylglycerol-3-phosphate O-acyltransferase activity"/>
    <property type="evidence" value="ECO:0007669"/>
    <property type="project" value="UniProtKB-EC"/>
</dbReference>
<dbReference type="InterPro" id="IPR002123">
    <property type="entry name" value="Plipid/glycerol_acylTrfase"/>
</dbReference>
<evidence type="ECO:0000313" key="7">
    <source>
        <dbReference type="Proteomes" id="UP000708208"/>
    </source>
</evidence>
<dbReference type="CDD" id="cd07989">
    <property type="entry name" value="LPLAT_AGPAT-like"/>
    <property type="match status" value="1"/>
</dbReference>
<proteinExistence type="predicted"/>
<dbReference type="GO" id="GO:0005783">
    <property type="term" value="C:endoplasmic reticulum"/>
    <property type="evidence" value="ECO:0007669"/>
    <property type="project" value="TreeGrafter"/>
</dbReference>
<comment type="pathway">
    <text evidence="1">Phospholipid metabolism; CDP-diacylglycerol biosynthesis; CDP-diacylglycerol from sn-glycerol 3-phosphate: step 2/3.</text>
</comment>
<keyword evidence="4" id="KW-0012">Acyltransferase</keyword>